<dbReference type="EMBL" id="JANIIK010000110">
    <property type="protein sequence ID" value="KAJ3596270.1"/>
    <property type="molecule type" value="Genomic_DNA"/>
</dbReference>
<feature type="domain" description="G2 and S phase-expressed protein 1 N-terminal" evidence="6">
    <location>
        <begin position="69"/>
        <end position="161"/>
    </location>
</feature>
<protein>
    <recommendedName>
        <fullName evidence="6">G2 and S phase-expressed protein 1 N-terminal domain-containing protein</fullName>
    </recommendedName>
</protein>
<dbReference type="PANTHER" id="PTHR21584:SF9">
    <property type="entry name" value="G2 AND S PHASE-EXPRESSED PROTEIN 1 N-TERMINAL DOMAIN-CONTAINING PROTEIN"/>
    <property type="match status" value="1"/>
</dbReference>
<evidence type="ECO:0000313" key="8">
    <source>
        <dbReference type="Proteomes" id="UP001148018"/>
    </source>
</evidence>
<evidence type="ECO:0000259" key="6">
    <source>
        <dbReference type="Pfam" id="PF15259"/>
    </source>
</evidence>
<evidence type="ECO:0000256" key="2">
    <source>
        <dbReference type="ARBA" id="ARBA00022490"/>
    </source>
</evidence>
<organism evidence="7 8">
    <name type="scientific">Muraenolepis orangiensis</name>
    <name type="common">Patagonian moray cod</name>
    <dbReference type="NCBI Taxonomy" id="630683"/>
    <lineage>
        <taxon>Eukaryota</taxon>
        <taxon>Metazoa</taxon>
        <taxon>Chordata</taxon>
        <taxon>Craniata</taxon>
        <taxon>Vertebrata</taxon>
        <taxon>Euteleostomi</taxon>
        <taxon>Actinopterygii</taxon>
        <taxon>Neopterygii</taxon>
        <taxon>Teleostei</taxon>
        <taxon>Neoteleostei</taxon>
        <taxon>Acanthomorphata</taxon>
        <taxon>Zeiogadaria</taxon>
        <taxon>Gadariae</taxon>
        <taxon>Gadiformes</taxon>
        <taxon>Muraenolepidoidei</taxon>
        <taxon>Muraenolepididae</taxon>
        <taxon>Muraenolepis</taxon>
    </lineage>
</organism>
<evidence type="ECO:0000256" key="1">
    <source>
        <dbReference type="ARBA" id="ARBA00004245"/>
    </source>
</evidence>
<feature type="region of interest" description="Disordered" evidence="5">
    <location>
        <begin position="166"/>
        <end position="550"/>
    </location>
</feature>
<name>A0A9Q0DZX3_9TELE</name>
<keyword evidence="2" id="KW-0963">Cytoplasm</keyword>
<keyword evidence="3" id="KW-0597">Phosphoprotein</keyword>
<feature type="compositionally biased region" description="Low complexity" evidence="5">
    <location>
        <begin position="277"/>
        <end position="293"/>
    </location>
</feature>
<dbReference type="GO" id="GO:0008017">
    <property type="term" value="F:microtubule binding"/>
    <property type="evidence" value="ECO:0007669"/>
    <property type="project" value="TreeGrafter"/>
</dbReference>
<keyword evidence="8" id="KW-1185">Reference proteome</keyword>
<dbReference type="Proteomes" id="UP001148018">
    <property type="component" value="Unassembled WGS sequence"/>
</dbReference>
<gene>
    <name evidence="7" type="ORF">NHX12_002679</name>
</gene>
<comment type="subcellular location">
    <subcellularLocation>
        <location evidence="1">Cytoplasm</location>
        <location evidence="1">Cytoskeleton</location>
    </subcellularLocation>
</comment>
<evidence type="ECO:0000313" key="7">
    <source>
        <dbReference type="EMBL" id="KAJ3596270.1"/>
    </source>
</evidence>
<dbReference type="OrthoDB" id="10072587at2759"/>
<keyword evidence="4" id="KW-0206">Cytoskeleton</keyword>
<feature type="compositionally biased region" description="Pro residues" evidence="5">
    <location>
        <begin position="258"/>
        <end position="271"/>
    </location>
</feature>
<feature type="compositionally biased region" description="Polar residues" evidence="5">
    <location>
        <begin position="294"/>
        <end position="304"/>
    </location>
</feature>
<reference evidence="7" key="1">
    <citation type="submission" date="2022-07" db="EMBL/GenBank/DDBJ databases">
        <title>Chromosome-level genome of Muraenolepis orangiensis.</title>
        <authorList>
            <person name="Kim J."/>
        </authorList>
    </citation>
    <scope>NUCLEOTIDE SEQUENCE</scope>
    <source>
        <strain evidence="7">KU_S4_2022</strain>
        <tissue evidence="7">Muscle</tissue>
    </source>
</reference>
<evidence type="ECO:0000256" key="5">
    <source>
        <dbReference type="SAM" id="MobiDB-lite"/>
    </source>
</evidence>
<dbReference type="InterPro" id="IPR032768">
    <property type="entry name" value="GTSE1_N"/>
</dbReference>
<evidence type="ECO:0000256" key="4">
    <source>
        <dbReference type="ARBA" id="ARBA00023212"/>
    </source>
</evidence>
<feature type="region of interest" description="Disordered" evidence="5">
    <location>
        <begin position="100"/>
        <end position="126"/>
    </location>
</feature>
<dbReference type="GO" id="GO:0015630">
    <property type="term" value="C:microtubule cytoskeleton"/>
    <property type="evidence" value="ECO:0007669"/>
    <property type="project" value="TreeGrafter"/>
</dbReference>
<feature type="compositionally biased region" description="Low complexity" evidence="5">
    <location>
        <begin position="382"/>
        <end position="520"/>
    </location>
</feature>
<feature type="compositionally biased region" description="Pro residues" evidence="5">
    <location>
        <begin position="322"/>
        <end position="331"/>
    </location>
</feature>
<dbReference type="Pfam" id="PF15259">
    <property type="entry name" value="GTSE1_N"/>
    <property type="match status" value="1"/>
</dbReference>
<sequence>MVKYILLRLSKSFSYVFPAPPSSSRGDEEVEEEDEVPGRSEAGPGRSEAGPGRSEAGPGRSEAGPGRSEAGPGWSPLLGESFKTICQEAKLLANRLKEGWQEEVGGGGRETGLQSSPDSTRDPPVEQFVQDPRAKLGLLSVPPPGPPLSPIKRETFCVRDSPLKLLPHALQPRPPTPSGASRPGIQPQAGTRMSLRGTICLWSLPDKPPPPSALRSTRHPGGLARPGCHAPPAKGALGLRRGSSRGSCEDLLSDSVQAPPPGNVQAPPPAKAQPTRNSSSSSLSSVNSSLSVSPTGQGKLNSSVIPAPGPTRNRRSTLNCKPDPPAAPPGAPRSTQLRRPPSAGRSTPVKRSEPGTPLVFTPAKRLMERTSITPSKRLMERASSSKPSLASSSSKPSLASSSSKPSLASSKPSLASSSSKPSLASSSSKPSLASSSKPSLASSSKPSLASSSKPSLASSSKPSMASSSSKPSLASSSSSSKPSLASSSKPSLAASSSKPSLAASSSSSSSSKPSLASSKPQHQPGSRAKPRAPVAPTPKHLRSLTGPASE</sequence>
<dbReference type="AlphaFoldDB" id="A0A9Q0DZX3"/>
<feature type="compositionally biased region" description="Low complexity" evidence="5">
    <location>
        <begin position="237"/>
        <end position="246"/>
    </location>
</feature>
<comment type="caution">
    <text evidence="7">The sequence shown here is derived from an EMBL/GenBank/DDBJ whole genome shotgun (WGS) entry which is preliminary data.</text>
</comment>
<evidence type="ECO:0000256" key="3">
    <source>
        <dbReference type="ARBA" id="ARBA00022553"/>
    </source>
</evidence>
<dbReference type="InterPro" id="IPR026657">
    <property type="entry name" value="DDA3/GTSE-1"/>
</dbReference>
<dbReference type="PANTHER" id="PTHR21584">
    <property type="entry name" value="DIFFERENTIAL DISPLAY AND ACTIVATED BY P53 DDA3 /G2 S PHASE EXPRESSED 1"/>
    <property type="match status" value="1"/>
</dbReference>
<accession>A0A9Q0DZX3</accession>
<feature type="region of interest" description="Disordered" evidence="5">
    <location>
        <begin position="16"/>
        <end position="78"/>
    </location>
</feature>
<proteinExistence type="predicted"/>